<evidence type="ECO:0000313" key="3">
    <source>
        <dbReference type="EMBL" id="RAI95073.1"/>
    </source>
</evidence>
<evidence type="ECO:0000313" key="4">
    <source>
        <dbReference type="Proteomes" id="UP000249610"/>
    </source>
</evidence>
<gene>
    <name evidence="3" type="ORF">LV83_00324</name>
</gene>
<evidence type="ECO:0000256" key="1">
    <source>
        <dbReference type="ARBA" id="ARBA00006817"/>
    </source>
</evidence>
<dbReference type="AlphaFoldDB" id="A0A327PT76"/>
<keyword evidence="4" id="KW-1185">Reference proteome</keyword>
<evidence type="ECO:0000259" key="2">
    <source>
        <dbReference type="Pfam" id="PF08327"/>
    </source>
</evidence>
<dbReference type="SUPFAM" id="SSF55961">
    <property type="entry name" value="Bet v1-like"/>
    <property type="match status" value="1"/>
</dbReference>
<dbReference type="Proteomes" id="UP000249610">
    <property type="component" value="Unassembled WGS sequence"/>
</dbReference>
<feature type="domain" description="Activator of Hsp90 ATPase homologue 1/2-like C-terminal" evidence="2">
    <location>
        <begin position="18"/>
        <end position="137"/>
    </location>
</feature>
<accession>A0A327PT76</accession>
<sequence>MGNSSDKSFSIFHTLTIKASVDKVFDAVSDPKHLVNWWPQRCTGSPKLGSIYNFYFSEEYDWFGKVVSVNPKKSIHIKMTESDQDWNPTTFGFDLEESGEKVVVKFSHTNWPACNEHFKIASYCWAILLQGLKNYLEKGIIVPFEERE</sequence>
<reference evidence="3 4" key="1">
    <citation type="submission" date="2018-06" db="EMBL/GenBank/DDBJ databases">
        <title>Genomic Encyclopedia of Archaeal and Bacterial Type Strains, Phase II (KMG-II): from individual species to whole genera.</title>
        <authorList>
            <person name="Goeker M."/>
        </authorList>
    </citation>
    <scope>NUCLEOTIDE SEQUENCE [LARGE SCALE GENOMIC DNA]</scope>
    <source>
        <strain evidence="3 4">DSM 23446</strain>
    </source>
</reference>
<protein>
    <submittedName>
        <fullName evidence="3">Uncharacterized protein YndB with AHSA1/START domain</fullName>
    </submittedName>
</protein>
<dbReference type="InterPro" id="IPR023393">
    <property type="entry name" value="START-like_dom_sf"/>
</dbReference>
<comment type="similarity">
    <text evidence="1">Belongs to the AHA1 family.</text>
</comment>
<organism evidence="3 4">
    <name type="scientific">Algoriphagus yeomjeoni</name>
    <dbReference type="NCBI Taxonomy" id="291403"/>
    <lineage>
        <taxon>Bacteria</taxon>
        <taxon>Pseudomonadati</taxon>
        <taxon>Bacteroidota</taxon>
        <taxon>Cytophagia</taxon>
        <taxon>Cytophagales</taxon>
        <taxon>Cyclobacteriaceae</taxon>
        <taxon>Algoriphagus</taxon>
    </lineage>
</organism>
<dbReference type="OrthoDB" id="287565at2"/>
<dbReference type="RefSeq" id="WP_111609764.1">
    <property type="nucleotide sequence ID" value="NZ_QLLK01000001.1"/>
</dbReference>
<dbReference type="CDD" id="cd07814">
    <property type="entry name" value="SRPBCC_CalC_Aha1-like"/>
    <property type="match status" value="1"/>
</dbReference>
<name>A0A327PT76_9BACT</name>
<dbReference type="Gene3D" id="3.30.530.20">
    <property type="match status" value="1"/>
</dbReference>
<proteinExistence type="inferred from homology"/>
<dbReference type="InterPro" id="IPR013538">
    <property type="entry name" value="ASHA1/2-like_C"/>
</dbReference>
<dbReference type="EMBL" id="QLLK01000001">
    <property type="protein sequence ID" value="RAI95073.1"/>
    <property type="molecule type" value="Genomic_DNA"/>
</dbReference>
<comment type="caution">
    <text evidence="3">The sequence shown here is derived from an EMBL/GenBank/DDBJ whole genome shotgun (WGS) entry which is preliminary data.</text>
</comment>
<dbReference type="Pfam" id="PF08327">
    <property type="entry name" value="AHSA1"/>
    <property type="match status" value="1"/>
</dbReference>